<dbReference type="Proteomes" id="UP001314903">
    <property type="component" value="Unassembled WGS sequence"/>
</dbReference>
<evidence type="ECO:0000313" key="3">
    <source>
        <dbReference type="Proteomes" id="UP001314903"/>
    </source>
</evidence>
<dbReference type="RefSeq" id="WP_209662042.1">
    <property type="nucleotide sequence ID" value="NZ_JAGGLI010000054.1"/>
</dbReference>
<reference evidence="2 3" key="1">
    <citation type="submission" date="2021-03" db="EMBL/GenBank/DDBJ databases">
        <title>Genomic Encyclopedia of Type Strains, Phase IV (KMG-IV): sequencing the most valuable type-strain genomes for metagenomic binning, comparative biology and taxonomic classification.</title>
        <authorList>
            <person name="Goeker M."/>
        </authorList>
    </citation>
    <scope>NUCLEOTIDE SEQUENCE [LARGE SCALE GENOMIC DNA]</scope>
    <source>
        <strain evidence="2 3">DSM 27512</strain>
    </source>
</reference>
<protein>
    <submittedName>
        <fullName evidence="2">Preprotein translocase subunit SecB</fullName>
    </submittedName>
</protein>
<comment type="similarity">
    <text evidence="1">Belongs to the SecB family.</text>
</comment>
<dbReference type="InterPro" id="IPR003708">
    <property type="entry name" value="SecB"/>
</dbReference>
<comment type="caution">
    <text evidence="2">The sequence shown here is derived from an EMBL/GenBank/DDBJ whole genome shotgun (WGS) entry which is preliminary data.</text>
</comment>
<organism evidence="2 3">
    <name type="scientific">Acetoanaerobium pronyense</name>
    <dbReference type="NCBI Taxonomy" id="1482736"/>
    <lineage>
        <taxon>Bacteria</taxon>
        <taxon>Bacillati</taxon>
        <taxon>Bacillota</taxon>
        <taxon>Clostridia</taxon>
        <taxon>Peptostreptococcales</taxon>
        <taxon>Filifactoraceae</taxon>
        <taxon>Acetoanaerobium</taxon>
    </lineage>
</organism>
<dbReference type="Gene3D" id="3.10.420.10">
    <property type="entry name" value="SecB-like"/>
    <property type="match status" value="1"/>
</dbReference>
<sequence length="150" mass="17513">MKENKSIYLDFKGYEVIKLNMNKISKPEKEHDNNIGFTFRIIPNNKKDFTKTNIIQGVKINATEEFPYEIEVVLKGNFELGNCETDEEKMKFIITNASAILFPYIRASVSLISSQLEYEKILLPVINFSKIFEKTDLESLLMEHTQFEDF</sequence>
<dbReference type="InterPro" id="IPR035958">
    <property type="entry name" value="SecB-like_sf"/>
</dbReference>
<dbReference type="Pfam" id="PF02556">
    <property type="entry name" value="SecB"/>
    <property type="match status" value="1"/>
</dbReference>
<dbReference type="SUPFAM" id="SSF54611">
    <property type="entry name" value="SecB-like"/>
    <property type="match status" value="1"/>
</dbReference>
<keyword evidence="3" id="KW-1185">Reference proteome</keyword>
<accession>A0ABS4KMI0</accession>
<dbReference type="EMBL" id="JAGGLI010000054">
    <property type="protein sequence ID" value="MBP2028987.1"/>
    <property type="molecule type" value="Genomic_DNA"/>
</dbReference>
<proteinExistence type="inferred from homology"/>
<evidence type="ECO:0000313" key="2">
    <source>
        <dbReference type="EMBL" id="MBP2028987.1"/>
    </source>
</evidence>
<evidence type="ECO:0000256" key="1">
    <source>
        <dbReference type="ARBA" id="ARBA00009990"/>
    </source>
</evidence>
<gene>
    <name evidence="2" type="ORF">J2Z35_002825</name>
</gene>
<name>A0ABS4KMI0_9FIRM</name>